<reference evidence="1" key="1">
    <citation type="submission" date="2018-04" db="EMBL/GenBank/DDBJ databases">
        <title>Whole genome sequencing of Hypsizygus marmoreus.</title>
        <authorList>
            <person name="Choi I.-G."/>
            <person name="Min B."/>
            <person name="Kim J.-G."/>
            <person name="Kim S."/>
            <person name="Oh Y.-L."/>
            <person name="Kong W.-S."/>
            <person name="Park H."/>
            <person name="Jeong J."/>
            <person name="Song E.-S."/>
        </authorList>
    </citation>
    <scope>NUCLEOTIDE SEQUENCE [LARGE SCALE GENOMIC DNA]</scope>
    <source>
        <strain evidence="1">51987-8</strain>
    </source>
</reference>
<dbReference type="STRING" id="39966.A0A369JTE0"/>
<comment type="caution">
    <text evidence="1">The sequence shown here is derived from an EMBL/GenBank/DDBJ whole genome shotgun (WGS) entry which is preliminary data.</text>
</comment>
<gene>
    <name evidence="1" type="ORF">Hypma_010834</name>
</gene>
<evidence type="ECO:0000313" key="1">
    <source>
        <dbReference type="EMBL" id="RDB21996.1"/>
    </source>
</evidence>
<dbReference type="AlphaFoldDB" id="A0A369JTE0"/>
<protein>
    <submittedName>
        <fullName evidence="1">Uncharacterized protein</fullName>
    </submittedName>
</protein>
<dbReference type="Gene3D" id="3.10.490.10">
    <property type="entry name" value="Gamma-glutamyl cyclotransferase-like"/>
    <property type="match status" value="1"/>
</dbReference>
<name>A0A369JTE0_HYPMA</name>
<dbReference type="EMBL" id="LUEZ02000053">
    <property type="protein sequence ID" value="RDB21996.1"/>
    <property type="molecule type" value="Genomic_DNA"/>
</dbReference>
<dbReference type="SUPFAM" id="SSF110857">
    <property type="entry name" value="Gamma-glutamyl cyclotransferase-like"/>
    <property type="match status" value="1"/>
</dbReference>
<evidence type="ECO:0000313" key="2">
    <source>
        <dbReference type="Proteomes" id="UP000076154"/>
    </source>
</evidence>
<dbReference type="OrthoDB" id="3262926at2759"/>
<keyword evidence="2" id="KW-1185">Reference proteome</keyword>
<dbReference type="Proteomes" id="UP000076154">
    <property type="component" value="Unassembled WGS sequence"/>
</dbReference>
<dbReference type="InParanoid" id="A0A369JTE0"/>
<dbReference type="InterPro" id="IPR036568">
    <property type="entry name" value="GGCT-like_sf"/>
</dbReference>
<proteinExistence type="predicted"/>
<organism evidence="1 2">
    <name type="scientific">Hypsizygus marmoreus</name>
    <name type="common">White beech mushroom</name>
    <name type="synonym">Agaricus marmoreus</name>
    <dbReference type="NCBI Taxonomy" id="39966"/>
    <lineage>
        <taxon>Eukaryota</taxon>
        <taxon>Fungi</taxon>
        <taxon>Dikarya</taxon>
        <taxon>Basidiomycota</taxon>
        <taxon>Agaricomycotina</taxon>
        <taxon>Agaricomycetes</taxon>
        <taxon>Agaricomycetidae</taxon>
        <taxon>Agaricales</taxon>
        <taxon>Tricholomatineae</taxon>
        <taxon>Lyophyllaceae</taxon>
        <taxon>Hypsizygus</taxon>
    </lineage>
</organism>
<accession>A0A369JTE0</accession>
<sequence>MSSPPPSILPRKPDESEMAYKFRLAALDNYAQLLPEPAPFQECYIFFYDALTSPDTLQKVLSLDHPPVLKNATILAHVIKKWGRYPAAILAPPGPTVPRISGKVYRLTQAEHLERLKAYETNKYCLDSGFATIEGEIEQYCWLFYWNGSPDELEDL</sequence>